<evidence type="ECO:0000256" key="1">
    <source>
        <dbReference type="SAM" id="MobiDB-lite"/>
    </source>
</evidence>
<reference evidence="4" key="1">
    <citation type="submission" date="2019-10" db="EMBL/GenBank/DDBJ databases">
        <title>Streptomyces sp. nov., a novel actinobacterium isolated from alkaline environment.</title>
        <authorList>
            <person name="Golinska P."/>
        </authorList>
    </citation>
    <scope>NUCLEOTIDE SEQUENCE [LARGE SCALE GENOMIC DNA]</scope>
    <source>
        <strain evidence="4">DSM 42118</strain>
    </source>
</reference>
<feature type="transmembrane region" description="Helical" evidence="2">
    <location>
        <begin position="14"/>
        <end position="33"/>
    </location>
</feature>
<feature type="region of interest" description="Disordered" evidence="1">
    <location>
        <begin position="32"/>
        <end position="61"/>
    </location>
</feature>
<feature type="non-terminal residue" evidence="3">
    <location>
        <position position="61"/>
    </location>
</feature>
<keyword evidence="4" id="KW-1185">Reference proteome</keyword>
<sequence>MRSPTAGAARRRPVGRVIGAVVATTVLTLAVVHHRSSDPEPGPPGAAVDDGRPGAGEEGDA</sequence>
<organism evidence="3 4">
    <name type="scientific">Streptomyces alkaliphilus</name>
    <dbReference type="NCBI Taxonomy" id="1472722"/>
    <lineage>
        <taxon>Bacteria</taxon>
        <taxon>Bacillati</taxon>
        <taxon>Actinomycetota</taxon>
        <taxon>Actinomycetes</taxon>
        <taxon>Kitasatosporales</taxon>
        <taxon>Streptomycetaceae</taxon>
        <taxon>Streptomyces</taxon>
    </lineage>
</organism>
<accession>A0A7W3TFM3</accession>
<gene>
    <name evidence="3" type="ORF">FNQ90_17975</name>
</gene>
<keyword evidence="2" id="KW-0472">Membrane</keyword>
<keyword evidence="2" id="KW-1133">Transmembrane helix</keyword>
<evidence type="ECO:0000256" key="2">
    <source>
        <dbReference type="SAM" id="Phobius"/>
    </source>
</evidence>
<dbReference type="Proteomes" id="UP000538929">
    <property type="component" value="Unassembled WGS sequence"/>
</dbReference>
<evidence type="ECO:0000313" key="3">
    <source>
        <dbReference type="EMBL" id="MBB0245943.1"/>
    </source>
</evidence>
<dbReference type="EMBL" id="VKHT01000668">
    <property type="protein sequence ID" value="MBB0245943.1"/>
    <property type="molecule type" value="Genomic_DNA"/>
</dbReference>
<keyword evidence="2" id="KW-0812">Transmembrane</keyword>
<proteinExistence type="predicted"/>
<name>A0A7W3TFM3_9ACTN</name>
<dbReference type="AlphaFoldDB" id="A0A7W3TFM3"/>
<evidence type="ECO:0000313" key="4">
    <source>
        <dbReference type="Proteomes" id="UP000538929"/>
    </source>
</evidence>
<comment type="caution">
    <text evidence="3">The sequence shown here is derived from an EMBL/GenBank/DDBJ whole genome shotgun (WGS) entry which is preliminary data.</text>
</comment>
<protein>
    <submittedName>
        <fullName evidence="3">Uncharacterized protein</fullName>
    </submittedName>
</protein>